<evidence type="ECO:0000256" key="3">
    <source>
        <dbReference type="SAM" id="MobiDB-lite"/>
    </source>
</evidence>
<keyword evidence="5" id="KW-1185">Reference proteome</keyword>
<comment type="caution">
    <text evidence="4">The sequence shown here is derived from an EMBL/GenBank/DDBJ whole genome shotgun (WGS) entry which is preliminary data.</text>
</comment>
<keyword evidence="2" id="KW-0012">Acyltransferase</keyword>
<dbReference type="InterPro" id="IPR051504">
    <property type="entry name" value="Plant_metabolite_acyltrans"/>
</dbReference>
<name>A0ABQ8IJJ7_9ROSI</name>
<feature type="compositionally biased region" description="Polar residues" evidence="3">
    <location>
        <begin position="1"/>
        <end position="13"/>
    </location>
</feature>
<accession>A0ABQ8IJJ7</accession>
<evidence type="ECO:0000256" key="2">
    <source>
        <dbReference type="ARBA" id="ARBA00023315"/>
    </source>
</evidence>
<gene>
    <name evidence="4" type="ORF">JRO89_XS01G0161400</name>
</gene>
<sequence>MAASQSRTVNVVDQSRVAPPPGSVSTTTVPLTFLDMPWLFCPLQRIFLYEFSYPTLHFTQNVLPHLKESLSLTLRHFFPFAANLTCPPPPYEPYILYKEGDSIQLTVVESDSDFNHLVGNQAQDVETLQSLVPKLPSTRLSSNTTHVVPVMAIQFTVFPDKGVSIGITYNHAAADARSFHHFVKVWASVHKSTAVDLSSLSLPYHNKDIVKDPNGLSSIFLKDFRSWENSSVGNDPSNNLLVTLVINREKIEQMKHWVESQSKNDDELAQIRITTFVVTCAFAWVNLIKLQEKISGSVDDDMFYYFMSTADCRERFEFSSIPGTYFENWVSNSVKAVKSGCLVSVAGSPKFRVYETDFGWGRPKKSEAVHIGAYGAFSLHESREEEGGVQIGFVVERDKLDLFNAVFDQQGLDIH</sequence>
<feature type="region of interest" description="Disordered" evidence="3">
    <location>
        <begin position="1"/>
        <end position="20"/>
    </location>
</feature>
<evidence type="ECO:0000256" key="1">
    <source>
        <dbReference type="ARBA" id="ARBA00022679"/>
    </source>
</evidence>
<proteinExistence type="predicted"/>
<dbReference type="InterPro" id="IPR023213">
    <property type="entry name" value="CAT-like_dom_sf"/>
</dbReference>
<dbReference type="Gene3D" id="3.30.559.10">
    <property type="entry name" value="Chloramphenicol acetyltransferase-like domain"/>
    <property type="match status" value="3"/>
</dbReference>
<reference evidence="4 5" key="1">
    <citation type="submission" date="2021-02" db="EMBL/GenBank/DDBJ databases">
        <title>Plant Genome Project.</title>
        <authorList>
            <person name="Zhang R.-G."/>
        </authorList>
    </citation>
    <scope>NUCLEOTIDE SEQUENCE [LARGE SCALE GENOMIC DNA]</scope>
    <source>
        <tissue evidence="4">Leaves</tissue>
    </source>
</reference>
<dbReference type="Pfam" id="PF02458">
    <property type="entry name" value="Transferase"/>
    <property type="match status" value="1"/>
</dbReference>
<organism evidence="4 5">
    <name type="scientific">Xanthoceras sorbifolium</name>
    <dbReference type="NCBI Taxonomy" id="99658"/>
    <lineage>
        <taxon>Eukaryota</taxon>
        <taxon>Viridiplantae</taxon>
        <taxon>Streptophyta</taxon>
        <taxon>Embryophyta</taxon>
        <taxon>Tracheophyta</taxon>
        <taxon>Spermatophyta</taxon>
        <taxon>Magnoliopsida</taxon>
        <taxon>eudicotyledons</taxon>
        <taxon>Gunneridae</taxon>
        <taxon>Pentapetalae</taxon>
        <taxon>rosids</taxon>
        <taxon>malvids</taxon>
        <taxon>Sapindales</taxon>
        <taxon>Sapindaceae</taxon>
        <taxon>Xanthoceroideae</taxon>
        <taxon>Xanthoceras</taxon>
    </lineage>
</organism>
<keyword evidence="1" id="KW-0808">Transferase</keyword>
<evidence type="ECO:0000313" key="4">
    <source>
        <dbReference type="EMBL" id="KAH7576845.1"/>
    </source>
</evidence>
<dbReference type="PANTHER" id="PTHR31625">
    <property type="match status" value="1"/>
</dbReference>
<evidence type="ECO:0000313" key="5">
    <source>
        <dbReference type="Proteomes" id="UP000827721"/>
    </source>
</evidence>
<dbReference type="Proteomes" id="UP000827721">
    <property type="component" value="Unassembled WGS sequence"/>
</dbReference>
<dbReference type="EMBL" id="JAFEMO010000001">
    <property type="protein sequence ID" value="KAH7576845.1"/>
    <property type="molecule type" value="Genomic_DNA"/>
</dbReference>
<protein>
    <submittedName>
        <fullName evidence="4">Uncharacterized protein</fullName>
    </submittedName>
</protein>